<feature type="active site" description="Nucleophile" evidence="4">
    <location>
        <position position="60"/>
    </location>
</feature>
<dbReference type="AlphaFoldDB" id="A0A315XVL8"/>
<feature type="active site" description="Proton acceptor" evidence="4">
    <location>
        <position position="179"/>
    </location>
</feature>
<evidence type="ECO:0000256" key="3">
    <source>
        <dbReference type="ARBA" id="ARBA00023098"/>
    </source>
</evidence>
<keyword evidence="2 4" id="KW-0442">Lipid degradation</keyword>
<dbReference type="InterPro" id="IPR045943">
    <property type="entry name" value="DUF6363"/>
</dbReference>
<dbReference type="InterPro" id="IPR002641">
    <property type="entry name" value="PNPLA_dom"/>
</dbReference>
<dbReference type="GO" id="GO:0016787">
    <property type="term" value="F:hydrolase activity"/>
    <property type="evidence" value="ECO:0007669"/>
    <property type="project" value="UniProtKB-UniRule"/>
</dbReference>
<evidence type="ECO:0000313" key="7">
    <source>
        <dbReference type="Proteomes" id="UP000245720"/>
    </source>
</evidence>
<dbReference type="GO" id="GO:0016042">
    <property type="term" value="P:lipid catabolic process"/>
    <property type="evidence" value="ECO:0007669"/>
    <property type="project" value="UniProtKB-UniRule"/>
</dbReference>
<feature type="short sequence motif" description="DGA/G" evidence="4">
    <location>
        <begin position="179"/>
        <end position="181"/>
    </location>
</feature>
<evidence type="ECO:0000313" key="6">
    <source>
        <dbReference type="EMBL" id="PWJ11226.1"/>
    </source>
</evidence>
<protein>
    <submittedName>
        <fullName evidence="6">Putative patatin/cPLA2 family phospholipase</fullName>
    </submittedName>
</protein>
<dbReference type="Gene3D" id="3.40.1090.10">
    <property type="entry name" value="Cytosolic phospholipase A2 catalytic domain"/>
    <property type="match status" value="2"/>
</dbReference>
<feature type="domain" description="PNPLA" evidence="5">
    <location>
        <begin position="27"/>
        <end position="192"/>
    </location>
</feature>
<dbReference type="SUPFAM" id="SSF52151">
    <property type="entry name" value="FabD/lysophospholipase-like"/>
    <property type="match status" value="1"/>
</dbReference>
<dbReference type="RefSeq" id="WP_109727183.1">
    <property type="nucleotide sequence ID" value="NZ_QGDI01000010.1"/>
</dbReference>
<name>A0A315XVL8_RUMFL</name>
<dbReference type="PROSITE" id="PS51635">
    <property type="entry name" value="PNPLA"/>
    <property type="match status" value="1"/>
</dbReference>
<keyword evidence="1 4" id="KW-0378">Hydrolase</keyword>
<dbReference type="OrthoDB" id="9802424at2"/>
<evidence type="ECO:0000259" key="5">
    <source>
        <dbReference type="PROSITE" id="PS51635"/>
    </source>
</evidence>
<comment type="caution">
    <text evidence="6">The sequence shown here is derived from an EMBL/GenBank/DDBJ whole genome shotgun (WGS) entry which is preliminary data.</text>
</comment>
<evidence type="ECO:0000256" key="4">
    <source>
        <dbReference type="PROSITE-ProRule" id="PRU01161"/>
    </source>
</evidence>
<dbReference type="PANTHER" id="PTHR14226:SF25">
    <property type="entry name" value="PHOSPHOESTERASE"/>
    <property type="match status" value="1"/>
</dbReference>
<dbReference type="Pfam" id="PF01734">
    <property type="entry name" value="Patatin"/>
    <property type="match status" value="1"/>
</dbReference>
<dbReference type="CDD" id="cd07208">
    <property type="entry name" value="Pat_hypo_Ecoli_yjju_like"/>
    <property type="match status" value="1"/>
</dbReference>
<dbReference type="EMBL" id="QGDI01000010">
    <property type="protein sequence ID" value="PWJ11226.1"/>
    <property type="molecule type" value="Genomic_DNA"/>
</dbReference>
<dbReference type="InterPro" id="IPR016035">
    <property type="entry name" value="Acyl_Trfase/lysoPLipase"/>
</dbReference>
<dbReference type="InterPro" id="IPR037483">
    <property type="entry name" value="YjjU-like"/>
</dbReference>
<dbReference type="Proteomes" id="UP000245720">
    <property type="component" value="Unassembled WGS sequence"/>
</dbReference>
<keyword evidence="3 4" id="KW-0443">Lipid metabolism</keyword>
<evidence type="ECO:0000256" key="1">
    <source>
        <dbReference type="ARBA" id="ARBA00022801"/>
    </source>
</evidence>
<dbReference type="Pfam" id="PF19890">
    <property type="entry name" value="DUF6363"/>
    <property type="match status" value="1"/>
</dbReference>
<evidence type="ECO:0000256" key="2">
    <source>
        <dbReference type="ARBA" id="ARBA00022963"/>
    </source>
</evidence>
<feature type="short sequence motif" description="GXSXG" evidence="4">
    <location>
        <begin position="58"/>
        <end position="62"/>
    </location>
</feature>
<reference evidence="6 7" key="1">
    <citation type="submission" date="2018-05" db="EMBL/GenBank/DDBJ databases">
        <title>The Hungate 1000. A catalogue of reference genomes from the rumen microbiome.</title>
        <authorList>
            <person name="Kelly W."/>
        </authorList>
    </citation>
    <scope>NUCLEOTIDE SEQUENCE [LARGE SCALE GENOMIC DNA]</scope>
    <source>
        <strain evidence="6 7">SAb67</strain>
    </source>
</reference>
<dbReference type="PANTHER" id="PTHR14226">
    <property type="entry name" value="NEUROPATHY TARGET ESTERASE/SWISS CHEESE D.MELANOGASTER"/>
    <property type="match status" value="1"/>
</dbReference>
<accession>A0A315XVL8</accession>
<proteinExistence type="predicted"/>
<dbReference type="InterPro" id="IPR050301">
    <property type="entry name" value="NTE"/>
</dbReference>
<sequence length="303" mass="33911">MKKIQVYSGIGALPSGSASDNITEGCMVLEGGAFRGVYTSGVLDALMEEDINMRCTVGVSAGALNGVNYVTGQIGRSGRINLRYRHDSRYVGAKAIRRNKGIIGFDFVFGDMDRVPHLDKKRFMDRSRQFYIVVTNLKTGRTEYLEKNSGIPPLRAVRASASMPFVSKPVIINGTPYLDGGCSCKIPYQFAIDKGFDKIIVIKTRYAEFRKPVSTRQLRAENIVYRNYSQFAKALINSNADYNRQCDELEKLADEGRIFLITPSEAIDISRLEGDMEKLGHLYHMGYNDAKANLPALREYLSR</sequence>
<gene>
    <name evidence="6" type="ORF">IE37_02449</name>
</gene>
<comment type="caution">
    <text evidence="4">Lacks conserved residue(s) required for the propagation of feature annotation.</text>
</comment>
<organism evidence="6 7">
    <name type="scientific">Ruminococcus flavefaciens</name>
    <dbReference type="NCBI Taxonomy" id="1265"/>
    <lineage>
        <taxon>Bacteria</taxon>
        <taxon>Bacillati</taxon>
        <taxon>Bacillota</taxon>
        <taxon>Clostridia</taxon>
        <taxon>Eubacteriales</taxon>
        <taxon>Oscillospiraceae</taxon>
        <taxon>Ruminococcus</taxon>
    </lineage>
</organism>